<organism evidence="9 10">
    <name type="scientific">Nocardia iowensis</name>
    <dbReference type="NCBI Taxonomy" id="204891"/>
    <lineage>
        <taxon>Bacteria</taxon>
        <taxon>Bacillati</taxon>
        <taxon>Actinomycetota</taxon>
        <taxon>Actinomycetes</taxon>
        <taxon>Mycobacteriales</taxon>
        <taxon>Nocardiaceae</taxon>
        <taxon>Nocardia</taxon>
    </lineage>
</organism>
<dbReference type="PANTHER" id="PTHR43289">
    <property type="entry name" value="MITOGEN-ACTIVATED PROTEIN KINASE KINASE KINASE 20-RELATED"/>
    <property type="match status" value="1"/>
</dbReference>
<keyword evidence="3" id="KW-0808">Transferase</keyword>
<dbReference type="PROSITE" id="PS50965">
    <property type="entry name" value="NERD"/>
    <property type="match status" value="1"/>
</dbReference>
<dbReference type="PROSITE" id="PS50011">
    <property type="entry name" value="PROTEIN_KINASE_DOM"/>
    <property type="match status" value="2"/>
</dbReference>
<keyword evidence="6" id="KW-0067">ATP-binding</keyword>
<dbReference type="EMBL" id="CP078145">
    <property type="protein sequence ID" value="QXN95404.1"/>
    <property type="molecule type" value="Genomic_DNA"/>
</dbReference>
<accession>A0ABX8S2W7</accession>
<dbReference type="Pfam" id="PF08378">
    <property type="entry name" value="NERD"/>
    <property type="match status" value="1"/>
</dbReference>
<feature type="domain" description="Protein kinase" evidence="7">
    <location>
        <begin position="207"/>
        <end position="494"/>
    </location>
</feature>
<evidence type="ECO:0000256" key="4">
    <source>
        <dbReference type="ARBA" id="ARBA00022741"/>
    </source>
</evidence>
<name>A0ABX8S2W7_NOCIO</name>
<sequence length="1417" mass="154289">MQGDRWVEESPSRFPHEREGLQIVRDLLPDAPPYRAWSNFEFRDQDGRWHEVDLLVLTRGGMYLLELKHFYGTIGGDDKRWKRSHGKNVPSPLLLARRKAQYLASQLKNELHKVSKGKAPSQTVPHIQELVFLHHEHTRCELPLASRINLYGLDNHDQTSGLSGISSVLLAPPQDQPISEKQSDLLAGLIHSFGIRAQRSREVGNWLITDDTLGDGNGWQDWPATHYVDDTRKARIRFYPPVPGVPDAEIHKRKRAVTHGFRLLNRLRHDGLQVPVELCEDAELGVGWVFDDPKDYARLDLWLLDKQAGLSLDRQLELLNRIATVVQYAHRHRVVHRGLNPQAILIKERGDLLLPLVSDWDTAGVLPAGTLDTGLRGLPSSPLSGLAGDRLDIVKLYACPEGRTSSDPARMDVFGLGMLAFYLITGGAAPAAERGELMARLRRGSGLDVSAELPQAPSPLRKLILNATHPSPSERLGTVAEFLKQLDAVRAELVGVPGRTDPLEAGPGDTLDGRFVYKQRLGSGSTAVGLLVTDEDAASVPRVLKVAKDDAAAVRLQAEAQLLAKLEHGHERIVQFIQNIDVGGRSTLVLGFAGATTLAEELSAKGRLSINLLERWGTDLLSAVRGLEQAGLVHRDIKPANLGVSSHKSESHLTLFDFSMAAVDARNVEAGTPPYLDPFLGTSDRRQYDSAAERYGAAVVLYEMATGSLPQYGADPDANPAAVQHDVTIDPERFEPAVAPSLAEFFATALSRETSRRPGTAEEMLRAWRQVFSELGTAPKIVDADQHVGETTSLADSGLSVRAASALATLQVATIGELLALDSTKLNRLLSKESAATRKEIAARYKQWKQQLGTRKPPARTELPGLSEAVDLLLAAVGTGKRTRRKAQSAESDAEQKSTRQQAAELILGRSGRLDAFASAGELGKTLGMKESSPRGHQLLKELQVDWGAVPETAALLDDVATVVTRVINDFGGVAAVDMLSAEVRALAPEPTDTHEYVARRAAEGLVRVAFDRLSEHEQLDGARKLLRRRHGGRLTLVAGDEKLLAAAERAGRRADDLVRDVPEGVVAPTVGAREVREAYLQGYRSAAPGVLVSPPPDERLIRLAAAASRQAVVSGRGELHCRHIAPAAMIRIALAGLSQSESLSTTELRQRVAARFPVPDKLPMRPALDVIVTNAELGLGYDESAKVYRFLDVEPPGGTGLPTRKSTTGASVPASDIERVWTGYANSTRATVLRRSIDGYGFLAIGVPIGRADDHTRAAEQLADHYCGDILDVAGAMVAEIRGFTDGRVPWPDVLTADAANAVPRDARGLRTVVDRVTPVILDRIDAKVFTEPASARPLILTELGPLARYGFLQRVGRWSDLTAPRRRPIWVILPELHQIRGAQVDGLPIQLGSPTGQFVEYRPGADAPDPERVMR</sequence>
<evidence type="ECO:0000256" key="1">
    <source>
        <dbReference type="ARBA" id="ARBA00012513"/>
    </source>
</evidence>
<feature type="domain" description="NERD" evidence="8">
    <location>
        <begin position="12"/>
        <end position="126"/>
    </location>
</feature>
<dbReference type="GO" id="GO:0016301">
    <property type="term" value="F:kinase activity"/>
    <property type="evidence" value="ECO:0007669"/>
    <property type="project" value="UniProtKB-KW"/>
</dbReference>
<keyword evidence="4" id="KW-0547">Nucleotide-binding</keyword>
<dbReference type="SMART" id="SM00220">
    <property type="entry name" value="S_TKc"/>
    <property type="match status" value="1"/>
</dbReference>
<keyword evidence="10" id="KW-1185">Reference proteome</keyword>
<dbReference type="Pfam" id="PF00069">
    <property type="entry name" value="Pkinase"/>
    <property type="match status" value="1"/>
</dbReference>
<gene>
    <name evidence="9" type="primary">pglW</name>
    <name evidence="9" type="ORF">KV110_08625</name>
</gene>
<dbReference type="NCBIfam" id="NF033442">
    <property type="entry name" value="BREX_PglW"/>
    <property type="match status" value="1"/>
</dbReference>
<dbReference type="Proteomes" id="UP000694257">
    <property type="component" value="Chromosome"/>
</dbReference>
<evidence type="ECO:0000259" key="8">
    <source>
        <dbReference type="PROSITE" id="PS50965"/>
    </source>
</evidence>
<keyword evidence="5 9" id="KW-0418">Kinase</keyword>
<evidence type="ECO:0000313" key="10">
    <source>
        <dbReference type="Proteomes" id="UP000694257"/>
    </source>
</evidence>
<dbReference type="InterPro" id="IPR011528">
    <property type="entry name" value="NERD"/>
</dbReference>
<evidence type="ECO:0000256" key="3">
    <source>
        <dbReference type="ARBA" id="ARBA00022679"/>
    </source>
</evidence>
<feature type="domain" description="Protein kinase" evidence="7">
    <location>
        <begin position="515"/>
        <end position="769"/>
    </location>
</feature>
<reference evidence="9 10" key="1">
    <citation type="submission" date="2021-07" db="EMBL/GenBank/DDBJ databases">
        <title>Whole Genome Sequence of Nocardia Iowensis.</title>
        <authorList>
            <person name="Lamm A."/>
            <person name="Collins-Fairclough A.M."/>
            <person name="Bunk B."/>
            <person name="Sproer C."/>
        </authorList>
    </citation>
    <scope>NUCLEOTIDE SEQUENCE [LARGE SCALE GENOMIC DNA]</scope>
    <source>
        <strain evidence="9 10">NRRL 5646</strain>
    </source>
</reference>
<evidence type="ECO:0000313" key="9">
    <source>
        <dbReference type="EMBL" id="QXN95404.1"/>
    </source>
</evidence>
<dbReference type="EC" id="2.7.11.1" evidence="1"/>
<evidence type="ECO:0000256" key="2">
    <source>
        <dbReference type="ARBA" id="ARBA00022527"/>
    </source>
</evidence>
<dbReference type="InterPro" id="IPR049832">
    <property type="entry name" value="BREX_PglW"/>
</dbReference>
<evidence type="ECO:0000259" key="7">
    <source>
        <dbReference type="PROSITE" id="PS50011"/>
    </source>
</evidence>
<protein>
    <recommendedName>
        <fullName evidence="1">non-specific serine/threonine protein kinase</fullName>
        <ecNumber evidence="1">2.7.11.1</ecNumber>
    </recommendedName>
</protein>
<proteinExistence type="predicted"/>
<dbReference type="PANTHER" id="PTHR43289:SF6">
    <property type="entry name" value="SERINE_THREONINE-PROTEIN KINASE NEKL-3"/>
    <property type="match status" value="1"/>
</dbReference>
<dbReference type="InterPro" id="IPR000719">
    <property type="entry name" value="Prot_kinase_dom"/>
</dbReference>
<evidence type="ECO:0000256" key="5">
    <source>
        <dbReference type="ARBA" id="ARBA00022777"/>
    </source>
</evidence>
<keyword evidence="2" id="KW-0723">Serine/threonine-protein kinase</keyword>
<dbReference type="RefSeq" id="WP_218478269.1">
    <property type="nucleotide sequence ID" value="NZ_JBEZAT010000002.1"/>
</dbReference>
<evidence type="ECO:0000256" key="6">
    <source>
        <dbReference type="ARBA" id="ARBA00022840"/>
    </source>
</evidence>